<geneLocation type="plasmid" evidence="2 3">
    <name>unnamed2</name>
</geneLocation>
<evidence type="ECO:0000256" key="1">
    <source>
        <dbReference type="SAM" id="Coils"/>
    </source>
</evidence>
<sequence length="189" mass="21807">MEWKTIEPADRPLKMPNMMKRNARHRGQRESEKFLSDHQEEIYDIRQNFKDIDSVTNQQQDSIFAWIHGESQEPVENITYSGEKTFTATASQLSYLLVPGAAAGQFESLMVELNGALLGSNQYSIDNGYLMFMSNALQDGLLDVKYTVTVPIKNQRMVGVSEIHDRIQRLSDRMGEVERRYSQYENAYK</sequence>
<accession>A0A6C0PB09</accession>
<proteinExistence type="predicted"/>
<dbReference type="RefSeq" id="WP_162645759.1">
    <property type="nucleotide sequence ID" value="NZ_CP048288.1"/>
</dbReference>
<evidence type="ECO:0000313" key="3">
    <source>
        <dbReference type="Proteomes" id="UP000479114"/>
    </source>
</evidence>
<feature type="coiled-coil region" evidence="1">
    <location>
        <begin position="160"/>
        <end position="187"/>
    </location>
</feature>
<protein>
    <submittedName>
        <fullName evidence="2">Uncharacterized protein</fullName>
    </submittedName>
</protein>
<name>A0A6C0PB09_9BACL</name>
<dbReference type="Proteomes" id="UP000479114">
    <property type="component" value="Plasmid unnamed2"/>
</dbReference>
<reference evidence="2 3" key="1">
    <citation type="submission" date="2020-02" db="EMBL/GenBank/DDBJ databases">
        <title>Paenibacillus sp. nov., isolated from rhizosphere soil of tomato.</title>
        <authorList>
            <person name="Weon H.-Y."/>
            <person name="Lee S.A."/>
        </authorList>
    </citation>
    <scope>NUCLEOTIDE SEQUENCE [LARGE SCALE GENOMIC DNA]</scope>
    <source>
        <strain evidence="2 3">14171R-81</strain>
        <plasmid evidence="2 3">unnamed2</plasmid>
    </source>
</reference>
<dbReference type="KEGG" id="prz:GZH47_33780"/>
<keyword evidence="1" id="KW-0175">Coiled coil</keyword>
<keyword evidence="2" id="KW-0614">Plasmid</keyword>
<gene>
    <name evidence="2" type="ORF">GZH47_33780</name>
</gene>
<organism evidence="2 3">
    <name type="scientific">Paenibacillus rhizovicinus</name>
    <dbReference type="NCBI Taxonomy" id="2704463"/>
    <lineage>
        <taxon>Bacteria</taxon>
        <taxon>Bacillati</taxon>
        <taxon>Bacillota</taxon>
        <taxon>Bacilli</taxon>
        <taxon>Bacillales</taxon>
        <taxon>Paenibacillaceae</taxon>
        <taxon>Paenibacillus</taxon>
    </lineage>
</organism>
<keyword evidence="3" id="KW-1185">Reference proteome</keyword>
<evidence type="ECO:0000313" key="2">
    <source>
        <dbReference type="EMBL" id="QHW35626.1"/>
    </source>
</evidence>
<dbReference type="EMBL" id="CP048288">
    <property type="protein sequence ID" value="QHW35626.1"/>
    <property type="molecule type" value="Genomic_DNA"/>
</dbReference>
<dbReference type="AlphaFoldDB" id="A0A6C0PB09"/>